<feature type="compositionally biased region" description="Basic and acidic residues" evidence="1">
    <location>
        <begin position="1"/>
        <end position="12"/>
    </location>
</feature>
<evidence type="ECO:0000313" key="2">
    <source>
        <dbReference type="EMBL" id="RXW23249.1"/>
    </source>
</evidence>
<comment type="caution">
    <text evidence="2">The sequence shown here is derived from an EMBL/GenBank/DDBJ whole genome shotgun (WGS) entry which is preliminary data.</text>
</comment>
<evidence type="ECO:0000256" key="1">
    <source>
        <dbReference type="SAM" id="MobiDB-lite"/>
    </source>
</evidence>
<dbReference type="STRING" id="2316362.A0A4Q2DSM0"/>
<dbReference type="Proteomes" id="UP000290288">
    <property type="component" value="Unassembled WGS sequence"/>
</dbReference>
<proteinExistence type="predicted"/>
<protein>
    <submittedName>
        <fullName evidence="2">Uncharacterized protein</fullName>
    </submittedName>
</protein>
<dbReference type="PANTHER" id="PTHR33099:SF7">
    <property type="entry name" value="MYND-TYPE DOMAIN-CONTAINING PROTEIN"/>
    <property type="match status" value="1"/>
</dbReference>
<dbReference type="OrthoDB" id="124582at2759"/>
<keyword evidence="3" id="KW-1185">Reference proteome</keyword>
<organism evidence="2 3">
    <name type="scientific">Candolleomyces aberdarensis</name>
    <dbReference type="NCBI Taxonomy" id="2316362"/>
    <lineage>
        <taxon>Eukaryota</taxon>
        <taxon>Fungi</taxon>
        <taxon>Dikarya</taxon>
        <taxon>Basidiomycota</taxon>
        <taxon>Agaricomycotina</taxon>
        <taxon>Agaricomycetes</taxon>
        <taxon>Agaricomycetidae</taxon>
        <taxon>Agaricales</taxon>
        <taxon>Agaricineae</taxon>
        <taxon>Psathyrellaceae</taxon>
        <taxon>Candolleomyces</taxon>
    </lineage>
</organism>
<dbReference type="PANTHER" id="PTHR33099">
    <property type="entry name" value="FE2OG DIOXYGENASE DOMAIN-CONTAINING PROTEIN"/>
    <property type="match status" value="1"/>
</dbReference>
<sequence>MALGRDLKRQDSDTSGANSTERHGAHGSDMDVQTCGIQSELDAHGTPEDDNDGGRTMKYEDFKDGLWKTCSRFEFSGSFFYSSSDELANGRHPALTIKGVGPVTFPVTEYDAERVISAATGSSGDSWEVKPANIYFMNTKWKELVQGLVVGTICERLGVSILPFQRVHCEFEKLLIFRPGTRPAYPHGPPSKGSGTFANLVVIMPSPFVGGKISLTHQGLSRAVDVATNAKTSLSFIAWYADGVAHEVKHIESAHQLVLCFTLRVVHAANKPVLPHWLIPSLPDMTSEVKALRHMLLKWKNGKCEGVPAVPLVAFVLRKHYSKIIERGVKCLQGPDAYLACHLLPIAQDLGFTVCLANLTLTSTGYGKGYLNRLKSGPKRSYECANDSVDENTEMEQISWEEYGLSDLVRIGGTKKKVYSYLPASIDISGEAIVPFRPFGGQKPAERHICDMAWGEPVLEHKYHGSAIMLYRTEDETSISVSALGLDWAFRQLESFTTKPDGGPASDIEKLESAIRTDLDAFRMQTYKSESEKAAKLEHAVCFIGYALLKKNSELWNETFPYLLSADPMTLECILIEAFEVFDFRSIQAGIDDFMKNTSDARVLTKIMRTILLCGKKKPETLPLHYRFYIPKETPAVSKKVHFDENGLLDSVKEKEEKPRQHTASKFLFGESGMASGASPSSPTQQAGVKAEATGEASTPYWSMTVESLLVSRSEEKTSW</sequence>
<gene>
    <name evidence="2" type="ORF">EST38_g2607</name>
</gene>
<evidence type="ECO:0000313" key="3">
    <source>
        <dbReference type="Proteomes" id="UP000290288"/>
    </source>
</evidence>
<dbReference type="EMBL" id="SDEE01000047">
    <property type="protein sequence ID" value="RXW23249.1"/>
    <property type="molecule type" value="Genomic_DNA"/>
</dbReference>
<name>A0A4Q2DSM0_9AGAR</name>
<accession>A0A4Q2DSM0</accession>
<feature type="compositionally biased region" description="Low complexity" evidence="1">
    <location>
        <begin position="672"/>
        <end position="683"/>
    </location>
</feature>
<feature type="region of interest" description="Disordered" evidence="1">
    <location>
        <begin position="1"/>
        <end position="57"/>
    </location>
</feature>
<reference evidence="2 3" key="1">
    <citation type="submission" date="2019-01" db="EMBL/GenBank/DDBJ databases">
        <title>Draft genome sequence of Psathyrella aberdarensis IHI B618.</title>
        <authorList>
            <person name="Buettner E."/>
            <person name="Kellner H."/>
        </authorList>
    </citation>
    <scope>NUCLEOTIDE SEQUENCE [LARGE SCALE GENOMIC DNA]</scope>
    <source>
        <strain evidence="2 3">IHI B618</strain>
    </source>
</reference>
<feature type="region of interest" description="Disordered" evidence="1">
    <location>
        <begin position="671"/>
        <end position="697"/>
    </location>
</feature>
<feature type="compositionally biased region" description="Basic and acidic residues" evidence="1">
    <location>
        <begin position="41"/>
        <end position="57"/>
    </location>
</feature>
<feature type="compositionally biased region" description="Basic and acidic residues" evidence="1">
    <location>
        <begin position="20"/>
        <end position="29"/>
    </location>
</feature>
<dbReference type="AlphaFoldDB" id="A0A4Q2DSM0"/>